<keyword evidence="1" id="KW-0812">Transmembrane</keyword>
<sequence>MHVFLSNLAQTFGLLLFILAFVLVLIYALAPGNKSKFDRASQLPLEEDTENDHV</sequence>
<dbReference type="AlphaFoldDB" id="A0A371R8H9"/>
<feature type="transmembrane region" description="Helical" evidence="1">
    <location>
        <begin position="12"/>
        <end position="30"/>
    </location>
</feature>
<protein>
    <submittedName>
        <fullName evidence="2">Cbb3-type cytochrome c oxidase subunit 3</fullName>
    </submittedName>
</protein>
<keyword evidence="1" id="KW-1133">Transmembrane helix</keyword>
<accession>A0A371R8H9</accession>
<organism evidence="2 3">
    <name type="scientific">Parvularcula marina</name>
    <dbReference type="NCBI Taxonomy" id="2292771"/>
    <lineage>
        <taxon>Bacteria</taxon>
        <taxon>Pseudomonadati</taxon>
        <taxon>Pseudomonadota</taxon>
        <taxon>Alphaproteobacteria</taxon>
        <taxon>Parvularculales</taxon>
        <taxon>Parvularculaceae</taxon>
        <taxon>Parvularcula</taxon>
    </lineage>
</organism>
<comment type="caution">
    <text evidence="2">The sequence shown here is derived from an EMBL/GenBank/DDBJ whole genome shotgun (WGS) entry which is preliminary data.</text>
</comment>
<dbReference type="Pfam" id="PF05545">
    <property type="entry name" value="FixQ"/>
    <property type="match status" value="1"/>
</dbReference>
<dbReference type="InParanoid" id="A0A371R8H9"/>
<keyword evidence="3" id="KW-1185">Reference proteome</keyword>
<dbReference type="CDD" id="cd01324">
    <property type="entry name" value="cbb3_Oxidase_CcoQ"/>
    <property type="match status" value="1"/>
</dbReference>
<dbReference type="Proteomes" id="UP000264589">
    <property type="component" value="Unassembled WGS sequence"/>
</dbReference>
<dbReference type="EMBL" id="QUQO01000002">
    <property type="protein sequence ID" value="RFB01762.1"/>
    <property type="molecule type" value="Genomic_DNA"/>
</dbReference>
<name>A0A371R8H9_9PROT</name>
<evidence type="ECO:0000313" key="2">
    <source>
        <dbReference type="EMBL" id="RFB01762.1"/>
    </source>
</evidence>
<evidence type="ECO:0000256" key="1">
    <source>
        <dbReference type="SAM" id="Phobius"/>
    </source>
</evidence>
<gene>
    <name evidence="2" type="ORF">DX908_14195</name>
</gene>
<keyword evidence="1" id="KW-0472">Membrane</keyword>
<dbReference type="RefSeq" id="WP_116393476.1">
    <property type="nucleotide sequence ID" value="NZ_CAXQPM010000012.1"/>
</dbReference>
<dbReference type="InterPro" id="IPR008621">
    <property type="entry name" value="Cbb3-typ_cyt_oxidase_comp"/>
</dbReference>
<reference evidence="2 3" key="1">
    <citation type="submission" date="2018-08" db="EMBL/GenBank/DDBJ databases">
        <title>Parvularcula sp. SM1705, isolated from surface water of the South Sea China.</title>
        <authorList>
            <person name="Sun L."/>
        </authorList>
    </citation>
    <scope>NUCLEOTIDE SEQUENCE [LARGE SCALE GENOMIC DNA]</scope>
    <source>
        <strain evidence="2 3">SM1705</strain>
    </source>
</reference>
<proteinExistence type="predicted"/>
<evidence type="ECO:0000313" key="3">
    <source>
        <dbReference type="Proteomes" id="UP000264589"/>
    </source>
</evidence>